<feature type="transmembrane region" description="Helical" evidence="1">
    <location>
        <begin position="7"/>
        <end position="26"/>
    </location>
</feature>
<reference evidence="2 3" key="1">
    <citation type="submission" date="2016-08" db="EMBL/GenBank/DDBJ databases">
        <title>Draft genome sequence of Candidatus Piscirickettsia litoralis, from seawater.</title>
        <authorList>
            <person name="Wan X."/>
            <person name="Lee A.J."/>
            <person name="Hou S."/>
            <person name="Donachie S.P."/>
        </authorList>
    </citation>
    <scope>NUCLEOTIDE SEQUENCE [LARGE SCALE GENOMIC DNA]</scope>
    <source>
        <strain evidence="2 3">Y2</strain>
    </source>
</reference>
<comment type="caution">
    <text evidence="2">The sequence shown here is derived from an EMBL/GenBank/DDBJ whole genome shotgun (WGS) entry which is preliminary data.</text>
</comment>
<evidence type="ECO:0000313" key="3">
    <source>
        <dbReference type="Proteomes" id="UP000094329"/>
    </source>
</evidence>
<name>A0ABX3A2R9_9GAMM</name>
<proteinExistence type="predicted"/>
<feature type="transmembrane region" description="Helical" evidence="1">
    <location>
        <begin position="32"/>
        <end position="55"/>
    </location>
</feature>
<keyword evidence="1" id="KW-0812">Transmembrane</keyword>
<evidence type="ECO:0000256" key="1">
    <source>
        <dbReference type="SAM" id="Phobius"/>
    </source>
</evidence>
<evidence type="ECO:0000313" key="2">
    <source>
        <dbReference type="EMBL" id="ODN43166.1"/>
    </source>
</evidence>
<dbReference type="EMBL" id="MDTU01000001">
    <property type="protein sequence ID" value="ODN43166.1"/>
    <property type="molecule type" value="Genomic_DNA"/>
</dbReference>
<sequence>MSFFASLCVLYFAVFAVLTYALLYAYTDLNLYLIIEIASLAGIIGILFPVINMMLHKVKRRKRRYSDSWQREKNDAEHSITHLRKQIEWFHRHENDSGLSHRLTCKQSISRLHSALLPIHNHRIIKTEVMVLCNELFELTDRSHTQGHHLTGDAVAKLKALEQALIDPYIKDTESADLLR</sequence>
<accession>A0ABX3A2R9</accession>
<keyword evidence="3" id="KW-1185">Reference proteome</keyword>
<keyword evidence="1" id="KW-1133">Transmembrane helix</keyword>
<organism evidence="2 3">
    <name type="scientific">Piscirickettsia litoralis</name>
    <dbReference type="NCBI Taxonomy" id="1891921"/>
    <lineage>
        <taxon>Bacteria</taxon>
        <taxon>Pseudomonadati</taxon>
        <taxon>Pseudomonadota</taxon>
        <taxon>Gammaproteobacteria</taxon>
        <taxon>Thiotrichales</taxon>
        <taxon>Piscirickettsiaceae</taxon>
        <taxon>Piscirickettsia</taxon>
    </lineage>
</organism>
<protein>
    <submittedName>
        <fullName evidence="2">Uncharacterized protein</fullName>
    </submittedName>
</protein>
<dbReference type="Proteomes" id="UP000094329">
    <property type="component" value="Unassembled WGS sequence"/>
</dbReference>
<gene>
    <name evidence="2" type="ORF">BGC07_09870</name>
</gene>
<dbReference type="RefSeq" id="WP_069312965.1">
    <property type="nucleotide sequence ID" value="NZ_MDTU01000001.1"/>
</dbReference>
<keyword evidence="1" id="KW-0472">Membrane</keyword>